<feature type="active site" evidence="6">
    <location>
        <position position="173"/>
    </location>
</feature>
<reference evidence="10" key="1">
    <citation type="submission" date="2017-01" db="EMBL/GenBank/DDBJ databases">
        <title>Comparative genomics of anhydrobiosis in the tardigrade Hypsibius dujardini.</title>
        <authorList>
            <person name="Yoshida Y."/>
            <person name="Koutsovoulos G."/>
            <person name="Laetsch D."/>
            <person name="Stevens L."/>
            <person name="Kumar S."/>
            <person name="Horikawa D."/>
            <person name="Ishino K."/>
            <person name="Komine S."/>
            <person name="Tomita M."/>
            <person name="Blaxter M."/>
            <person name="Arakawa K."/>
        </authorList>
    </citation>
    <scope>NUCLEOTIDE SEQUENCE [LARGE SCALE GENOMIC DNA]</scope>
    <source>
        <strain evidence="10">Z151</strain>
    </source>
</reference>
<accession>A0A9X6NIS8</accession>
<dbReference type="InterPro" id="IPR001506">
    <property type="entry name" value="Peptidase_M12A"/>
</dbReference>
<comment type="caution">
    <text evidence="9">The sequence shown here is derived from an EMBL/GenBank/DDBJ whole genome shotgun (WGS) entry which is preliminary data.</text>
</comment>
<comment type="cofactor">
    <cofactor evidence="6 7">
        <name>Zn(2+)</name>
        <dbReference type="ChEBI" id="CHEBI:29105"/>
    </cofactor>
    <text evidence="6 7">Binds 1 zinc ion per subunit.</text>
</comment>
<dbReference type="InterPro" id="IPR034035">
    <property type="entry name" value="Astacin-like_dom"/>
</dbReference>
<keyword evidence="3 6" id="KW-0378">Hydrolase</keyword>
<keyword evidence="1 6" id="KW-0645">Protease</keyword>
<dbReference type="OrthoDB" id="291007at2759"/>
<evidence type="ECO:0000256" key="1">
    <source>
        <dbReference type="ARBA" id="ARBA00022670"/>
    </source>
</evidence>
<dbReference type="InterPro" id="IPR024079">
    <property type="entry name" value="MetalloPept_cat_dom_sf"/>
</dbReference>
<evidence type="ECO:0000256" key="5">
    <source>
        <dbReference type="ARBA" id="ARBA00023049"/>
    </source>
</evidence>
<dbReference type="SUPFAM" id="SSF55486">
    <property type="entry name" value="Metalloproteases ('zincins'), catalytic domain"/>
    <property type="match status" value="1"/>
</dbReference>
<feature type="binding site" evidence="6">
    <location>
        <position position="182"/>
    </location>
    <ligand>
        <name>Zn(2+)</name>
        <dbReference type="ChEBI" id="CHEBI:29105"/>
        <note>catalytic</note>
    </ligand>
</feature>
<evidence type="ECO:0000259" key="8">
    <source>
        <dbReference type="PROSITE" id="PS51864"/>
    </source>
</evidence>
<evidence type="ECO:0000256" key="3">
    <source>
        <dbReference type="ARBA" id="ARBA00022801"/>
    </source>
</evidence>
<dbReference type="GO" id="GO:0006508">
    <property type="term" value="P:proteolysis"/>
    <property type="evidence" value="ECO:0007669"/>
    <property type="project" value="UniProtKB-KW"/>
</dbReference>
<proteinExistence type="predicted"/>
<dbReference type="CDD" id="cd04280">
    <property type="entry name" value="ZnMc_astacin_like"/>
    <property type="match status" value="1"/>
</dbReference>
<dbReference type="InterPro" id="IPR006026">
    <property type="entry name" value="Peptidase_Metallo"/>
</dbReference>
<dbReference type="PANTHER" id="PTHR10127">
    <property type="entry name" value="DISCOIDIN, CUB, EGF, LAMININ , AND ZINC METALLOPROTEASE DOMAIN CONTAINING"/>
    <property type="match status" value="1"/>
</dbReference>
<organism evidence="9 10">
    <name type="scientific">Hypsibius exemplaris</name>
    <name type="common">Freshwater tardigrade</name>
    <dbReference type="NCBI Taxonomy" id="2072580"/>
    <lineage>
        <taxon>Eukaryota</taxon>
        <taxon>Metazoa</taxon>
        <taxon>Ecdysozoa</taxon>
        <taxon>Tardigrada</taxon>
        <taxon>Eutardigrada</taxon>
        <taxon>Parachela</taxon>
        <taxon>Hypsibioidea</taxon>
        <taxon>Hypsibiidae</taxon>
        <taxon>Hypsibius</taxon>
    </lineage>
</organism>
<dbReference type="GO" id="GO:0008270">
    <property type="term" value="F:zinc ion binding"/>
    <property type="evidence" value="ECO:0007669"/>
    <property type="project" value="UniProtKB-UniRule"/>
</dbReference>
<evidence type="ECO:0000256" key="4">
    <source>
        <dbReference type="ARBA" id="ARBA00022833"/>
    </source>
</evidence>
<keyword evidence="4 6" id="KW-0862">Zinc</keyword>
<gene>
    <name evidence="9" type="ORF">BV898_17874</name>
</gene>
<dbReference type="EC" id="3.4.24.-" evidence="7"/>
<evidence type="ECO:0000256" key="2">
    <source>
        <dbReference type="ARBA" id="ARBA00022723"/>
    </source>
</evidence>
<dbReference type="PRINTS" id="PR00480">
    <property type="entry name" value="ASTACIN"/>
</dbReference>
<feature type="signal peptide" evidence="7">
    <location>
        <begin position="1"/>
        <end position="19"/>
    </location>
</feature>
<evidence type="ECO:0000313" key="10">
    <source>
        <dbReference type="Proteomes" id="UP000192578"/>
    </source>
</evidence>
<dbReference type="Proteomes" id="UP000192578">
    <property type="component" value="Unassembled WGS sequence"/>
</dbReference>
<dbReference type="SMART" id="SM00235">
    <property type="entry name" value="ZnMc"/>
    <property type="match status" value="1"/>
</dbReference>
<name>A0A9X6NIS8_HYPEX</name>
<dbReference type="PROSITE" id="PS51864">
    <property type="entry name" value="ASTACIN"/>
    <property type="match status" value="1"/>
</dbReference>
<dbReference type="PANTHER" id="PTHR10127:SF780">
    <property type="entry name" value="METALLOENDOPEPTIDASE"/>
    <property type="match status" value="1"/>
</dbReference>
<feature type="domain" description="Peptidase M12A" evidence="8">
    <location>
        <begin position="69"/>
        <end position="275"/>
    </location>
</feature>
<comment type="caution">
    <text evidence="6">Lacks conserved residue(s) required for the propagation of feature annotation.</text>
</comment>
<keyword evidence="5 6" id="KW-0482">Metalloprotease</keyword>
<feature type="binding site" evidence="6">
    <location>
        <position position="176"/>
    </location>
    <ligand>
        <name>Zn(2+)</name>
        <dbReference type="ChEBI" id="CHEBI:29105"/>
        <note>catalytic</note>
    </ligand>
</feature>
<dbReference type="AlphaFoldDB" id="A0A9X6NIS8"/>
<dbReference type="Pfam" id="PF01400">
    <property type="entry name" value="Astacin"/>
    <property type="match status" value="1"/>
</dbReference>
<dbReference type="EMBL" id="MTYJ01000321">
    <property type="protein sequence ID" value="OWA53446.1"/>
    <property type="molecule type" value="Genomic_DNA"/>
</dbReference>
<keyword evidence="10" id="KW-1185">Reference proteome</keyword>
<keyword evidence="2 6" id="KW-0479">Metal-binding</keyword>
<protein>
    <recommendedName>
        <fullName evidence="7">Metalloendopeptidase</fullName>
        <ecNumber evidence="7">3.4.24.-</ecNumber>
    </recommendedName>
</protein>
<sequence length="287" mass="32581">MERFLRCIWTITLVVQIYGRIVYKPNPESALDDTSSSLISLAISPDAAFERDILGIDAPSNIKEMIGKNAVLDDALKWKGLVIPFAFSKTFLNERDRMQVVLDAIEVFQNATCLTFVQRTTETQYLQIFADLGGCYSYIGKQLANPPDFKGQRVGLNINHCFKDGKSGIAQHEIMHAIGFYHEQSRLDRDEYVDINWSNIEPDNKAQFQKYINTTAFGEPYDFGSVLHYGMYDFAIDPTVWTIRPKEKYRGQEIGQRDGLSATDIRKINKMYNCTKPTTTSTPPGTS</sequence>
<dbReference type="GO" id="GO:0004222">
    <property type="term" value="F:metalloendopeptidase activity"/>
    <property type="evidence" value="ECO:0007669"/>
    <property type="project" value="UniProtKB-UniRule"/>
</dbReference>
<dbReference type="Gene3D" id="3.40.390.10">
    <property type="entry name" value="Collagenase (Catalytic Domain)"/>
    <property type="match status" value="1"/>
</dbReference>
<feature type="binding site" evidence="6">
    <location>
        <position position="172"/>
    </location>
    <ligand>
        <name>Zn(2+)</name>
        <dbReference type="ChEBI" id="CHEBI:29105"/>
        <note>catalytic</note>
    </ligand>
</feature>
<evidence type="ECO:0000256" key="6">
    <source>
        <dbReference type="PROSITE-ProRule" id="PRU01211"/>
    </source>
</evidence>
<keyword evidence="7" id="KW-0732">Signal</keyword>
<evidence type="ECO:0000313" key="9">
    <source>
        <dbReference type="EMBL" id="OWA53446.1"/>
    </source>
</evidence>
<feature type="chain" id="PRO_5041016623" description="Metalloendopeptidase" evidence="7">
    <location>
        <begin position="20"/>
        <end position="287"/>
    </location>
</feature>
<evidence type="ECO:0000256" key="7">
    <source>
        <dbReference type="RuleBase" id="RU361183"/>
    </source>
</evidence>